<keyword evidence="6" id="KW-0832">Ubl conjugation</keyword>
<dbReference type="Pfam" id="PF07707">
    <property type="entry name" value="BACK"/>
    <property type="match status" value="1"/>
</dbReference>
<evidence type="ECO:0000313" key="14">
    <source>
        <dbReference type="EMBL" id="KAK0419163.1"/>
    </source>
</evidence>
<feature type="transmembrane region" description="Helical" evidence="11">
    <location>
        <begin position="646"/>
        <end position="666"/>
    </location>
</feature>
<dbReference type="GO" id="GO:0008344">
    <property type="term" value="P:adult locomotory behavior"/>
    <property type="evidence" value="ECO:0007669"/>
    <property type="project" value="TreeGrafter"/>
</dbReference>
<dbReference type="FunFam" id="1.10.10.10:FF:000014">
    <property type="entry name" value="Cullin 1"/>
    <property type="match status" value="1"/>
</dbReference>
<dbReference type="SMART" id="SM00182">
    <property type="entry name" value="CULLIN"/>
    <property type="match status" value="1"/>
</dbReference>
<dbReference type="InterPro" id="IPR016157">
    <property type="entry name" value="Cullin_CS"/>
</dbReference>
<dbReference type="Gene3D" id="1.20.1310.10">
    <property type="entry name" value="Cullin Repeats"/>
    <property type="match status" value="4"/>
</dbReference>
<evidence type="ECO:0000256" key="2">
    <source>
        <dbReference type="ARBA" id="ARBA00004906"/>
    </source>
</evidence>
<dbReference type="GO" id="GO:0048512">
    <property type="term" value="P:circadian behavior"/>
    <property type="evidence" value="ECO:0007669"/>
    <property type="project" value="TreeGrafter"/>
</dbReference>
<dbReference type="Gene3D" id="3.30.710.10">
    <property type="entry name" value="Potassium Channel Kv1.1, Chain A"/>
    <property type="match status" value="1"/>
</dbReference>
<keyword evidence="4" id="KW-1017">Isopeptide bond</keyword>
<keyword evidence="11" id="KW-1133">Transmembrane helix</keyword>
<dbReference type="FunFam" id="1.20.1310.10:FF:000012">
    <property type="entry name" value="Cullin 2"/>
    <property type="match status" value="1"/>
</dbReference>
<dbReference type="GO" id="GO:0050804">
    <property type="term" value="P:modulation of chemical synaptic transmission"/>
    <property type="evidence" value="ECO:0007669"/>
    <property type="project" value="TreeGrafter"/>
</dbReference>
<dbReference type="InterPro" id="IPR019559">
    <property type="entry name" value="Cullin_neddylation_domain"/>
</dbReference>
<dbReference type="InterPro" id="IPR001373">
    <property type="entry name" value="Cullin_N"/>
</dbReference>
<dbReference type="GO" id="GO:0031625">
    <property type="term" value="F:ubiquitin protein ligase binding"/>
    <property type="evidence" value="ECO:0007669"/>
    <property type="project" value="InterPro"/>
</dbReference>
<feature type="transmembrane region" description="Helical" evidence="11">
    <location>
        <begin position="618"/>
        <end position="639"/>
    </location>
</feature>
<dbReference type="EMBL" id="JAUCMV010000002">
    <property type="protein sequence ID" value="KAK0419163.1"/>
    <property type="molecule type" value="Genomic_DNA"/>
</dbReference>
<dbReference type="PANTHER" id="PTHR46306:SF1">
    <property type="entry name" value="BTB_POZ DOMAIN-CONTAINING PROTEIN 9"/>
    <property type="match status" value="1"/>
</dbReference>
<protein>
    <recommendedName>
        <fullName evidence="8">Cullin-2</fullName>
    </recommendedName>
</protein>
<evidence type="ECO:0000256" key="7">
    <source>
        <dbReference type="ARBA" id="ARBA00023242"/>
    </source>
</evidence>
<evidence type="ECO:0000259" key="12">
    <source>
        <dbReference type="PROSITE" id="PS50069"/>
    </source>
</evidence>
<dbReference type="PANTHER" id="PTHR46306">
    <property type="entry name" value="BTB/POZ DOMAIN-CONTAINING PROTEIN 9"/>
    <property type="match status" value="1"/>
</dbReference>
<dbReference type="SMART" id="SM00875">
    <property type="entry name" value="BACK"/>
    <property type="match status" value="1"/>
</dbReference>
<dbReference type="SUPFAM" id="SSF54695">
    <property type="entry name" value="POZ domain"/>
    <property type="match status" value="1"/>
</dbReference>
<keyword evidence="7" id="KW-0539">Nucleus</keyword>
<dbReference type="InterPro" id="IPR036388">
    <property type="entry name" value="WH-like_DNA-bd_sf"/>
</dbReference>
<dbReference type="SUPFAM" id="SSF75632">
    <property type="entry name" value="Cullin homology domain"/>
    <property type="match status" value="1"/>
</dbReference>
<dbReference type="CDD" id="cd18287">
    <property type="entry name" value="BTB_POZ_BTBD9"/>
    <property type="match status" value="1"/>
</dbReference>
<dbReference type="Proteomes" id="UP001175271">
    <property type="component" value="Unassembled WGS sequence"/>
</dbReference>
<dbReference type="SMART" id="SM00225">
    <property type="entry name" value="BTB"/>
    <property type="match status" value="1"/>
</dbReference>
<evidence type="ECO:0000259" key="13">
    <source>
        <dbReference type="PROSITE" id="PS50097"/>
    </source>
</evidence>
<dbReference type="InterPro" id="IPR011705">
    <property type="entry name" value="BACK"/>
</dbReference>
<dbReference type="Gene3D" id="2.60.120.260">
    <property type="entry name" value="Galactose-binding domain-like"/>
    <property type="match status" value="1"/>
</dbReference>
<comment type="subcellular location">
    <subcellularLocation>
        <location evidence="1">Nucleus</location>
    </subcellularLocation>
</comment>
<evidence type="ECO:0000256" key="6">
    <source>
        <dbReference type="ARBA" id="ARBA00022843"/>
    </source>
</evidence>
<dbReference type="InterPro" id="IPR016158">
    <property type="entry name" value="Cullin_homology"/>
</dbReference>
<dbReference type="InterPro" id="IPR011333">
    <property type="entry name" value="SKP1/BTB/POZ_sf"/>
</dbReference>
<dbReference type="SUPFAM" id="SSF49785">
    <property type="entry name" value="Galactose-binding domain-like"/>
    <property type="match status" value="2"/>
</dbReference>
<proteinExistence type="inferred from homology"/>
<evidence type="ECO:0000256" key="8">
    <source>
        <dbReference type="ARBA" id="ARBA00069610"/>
    </source>
</evidence>
<keyword evidence="5" id="KW-0833">Ubl conjugation pathway</keyword>
<comment type="caution">
    <text evidence="14">The sequence shown here is derived from an EMBL/GenBank/DDBJ whole genome shotgun (WGS) entry which is preliminary data.</text>
</comment>
<feature type="domain" description="Cullin family profile" evidence="12">
    <location>
        <begin position="1113"/>
        <end position="1363"/>
    </location>
</feature>
<dbReference type="InterPro" id="IPR000210">
    <property type="entry name" value="BTB/POZ_dom"/>
</dbReference>
<evidence type="ECO:0000313" key="15">
    <source>
        <dbReference type="Proteomes" id="UP001175271"/>
    </source>
</evidence>
<keyword evidence="11" id="KW-0812">Transmembrane</keyword>
<evidence type="ECO:0000256" key="5">
    <source>
        <dbReference type="ARBA" id="ARBA00022786"/>
    </source>
</evidence>
<name>A0AA39M3A4_9BILA</name>
<evidence type="ECO:0000256" key="4">
    <source>
        <dbReference type="ARBA" id="ARBA00022499"/>
    </source>
</evidence>
<dbReference type="GO" id="GO:0006511">
    <property type="term" value="P:ubiquitin-dependent protein catabolic process"/>
    <property type="evidence" value="ECO:0007669"/>
    <property type="project" value="InterPro"/>
</dbReference>
<evidence type="ECO:0000256" key="10">
    <source>
        <dbReference type="RuleBase" id="RU003829"/>
    </source>
</evidence>
<dbReference type="InterPro" id="IPR036317">
    <property type="entry name" value="Cullin_homology_sf"/>
</dbReference>
<dbReference type="InterPro" id="IPR059120">
    <property type="entry name" value="Cullin-like_AB"/>
</dbReference>
<accession>A0AA39M3A4</accession>
<dbReference type="InterPro" id="IPR052407">
    <property type="entry name" value="BTB_POZ_domain_cont_9"/>
</dbReference>
<reference evidence="14" key="1">
    <citation type="submission" date="2023-06" db="EMBL/GenBank/DDBJ databases">
        <title>Genomic analysis of the entomopathogenic nematode Steinernema hermaphroditum.</title>
        <authorList>
            <person name="Schwarz E.M."/>
            <person name="Heppert J.K."/>
            <person name="Baniya A."/>
            <person name="Schwartz H.T."/>
            <person name="Tan C.-H."/>
            <person name="Antoshechkin I."/>
            <person name="Sternberg P.W."/>
            <person name="Goodrich-Blair H."/>
            <person name="Dillman A.R."/>
        </authorList>
    </citation>
    <scope>NUCLEOTIDE SEQUENCE</scope>
    <source>
        <strain evidence="14">PS9179</strain>
        <tissue evidence="14">Whole animal</tissue>
    </source>
</reference>
<dbReference type="SMART" id="SM00884">
    <property type="entry name" value="Cullin_Nedd8"/>
    <property type="match status" value="1"/>
</dbReference>
<dbReference type="Pfam" id="PF26557">
    <property type="entry name" value="Cullin_AB"/>
    <property type="match status" value="1"/>
</dbReference>
<gene>
    <name evidence="14" type="ORF">QR680_013987</name>
</gene>
<organism evidence="14 15">
    <name type="scientific">Steinernema hermaphroditum</name>
    <dbReference type="NCBI Taxonomy" id="289476"/>
    <lineage>
        <taxon>Eukaryota</taxon>
        <taxon>Metazoa</taxon>
        <taxon>Ecdysozoa</taxon>
        <taxon>Nematoda</taxon>
        <taxon>Chromadorea</taxon>
        <taxon>Rhabditida</taxon>
        <taxon>Tylenchina</taxon>
        <taxon>Panagrolaimomorpha</taxon>
        <taxon>Strongyloidoidea</taxon>
        <taxon>Steinernematidae</taxon>
        <taxon>Steinernema</taxon>
    </lineage>
</organism>
<dbReference type="SUPFAM" id="SSF74788">
    <property type="entry name" value="Cullin repeat-like"/>
    <property type="match status" value="1"/>
</dbReference>
<dbReference type="Pfam" id="PF00888">
    <property type="entry name" value="Cullin"/>
    <property type="match status" value="1"/>
</dbReference>
<comment type="similarity">
    <text evidence="3 9 10">Belongs to the cullin family.</text>
</comment>
<evidence type="ECO:0000256" key="9">
    <source>
        <dbReference type="PROSITE-ProRule" id="PRU00330"/>
    </source>
</evidence>
<feature type="domain" description="BTB" evidence="13">
    <location>
        <begin position="80"/>
        <end position="147"/>
    </location>
</feature>
<sequence length="1489" mass="169415">MSDNTHMLNSRSVENIVGSLSRLGIHSSATSTSSLRTGILGRSEMLEYLGPGGFKDPTNGDHSNKLAEDVGNLFMNDTISDVTFRVDGCLFPAHKVIMAARSDYFRAMLFGGLRESTEKEIELHDTPVDAFRLLLRYTYTGKISLAQMKESLVIEVLGLAHQYGFIDLEKVISDYLRSTVDIQNVCTILAAANLYSRSDLLSYCFDFADMRAEEVLKTDAFRRLPPDAIELLLQRDSFCAPEIKIFEAIRDWINEHGDESDTYPRIVALLRMPLIELKDLLHTIRPSKFFSADAILDAIQEQAEKNSSELVYRGFLWPNTNVATTSHAMIAEGESEAAIQEGYSHTNQQDDKMTRHVISDTDPGIVIKFNRPFILNNIRLMLFDRDQRVFCSYYVEVGMDQNHLVRVIDRTHYICRSKQNLFFTQRVVKYIRIVGTYCSNSTYFSVAHVEAQYTTEPFTVDPATTLLIPTSNVATIQNNALVVEGVSRLRNCLINGETNTYDWDNGYTCHQVGSGAIAVQLPQAYLIDSLRLLLWDCDDRYYQYYVEVSVDQKNWVRVADKTQEQCRRTKYSRYMSIETENVTDVSSLSVDDSSASSGSAEHLGRHRHDLWVYLRRNWGLFPLLILCILALAVCSALFCPNVIVKVTVGSLGWAFACLMIGVMMQIRSQPLAYYVERAKAADDQRRKARMFNNFTSMNAPSLEQRQRNQMALIRSTTMVGAHHAAATQNLIDCQAMYTAVGDAALLGMRRSADIYALCVAVPDPYPDKLYDSVKKCLEMHVDGLYDALAKSTPDNLLNDYYRLWTVFFSGTQYLHNLFGYLNKHHISGGFNLDDDYTSLESEKKLEIGSLALHIWHEKLIKPNQQRIVDEILTAILNDRKGQQTQSVDVVHGVIQSFVQVEEFGKEKTKPTSRIELSFNDLNRAPEVQVYHTVFETKFLDATTEYYAQVASELLSRLKISEYMERVIRLIDEEDGRSRRYLHTASYTTVRKLCTELMVDKHKDRLNAVCAEMVNNEQATDLRNMYQLMRVLPGGLNTMLKEFEAYVKKTGLEAIASLTGDNVPAQFVQNVLKVHTKFTKMVSDVFSDDGDFVGALDKALQAVVNDKDGAKTSRASERLSRYIDSLLRKTKTSVLETDLDSMLSNTIIIFRYIEDKDVFQKFYSKMLSSRLILSASQSMDSEESMIAKLKQACGYEFTSKLSRMFTDVGLSRDLTERFHKDLESKGTKLDMHMNILVLQAGAWPLQAPSAFNNNNEANTSQARSSNQNQVPVVSIPPEFQTCVDHFEKFYSVSHTGRKLTWLYHMASVEVKLTYLDKPYTITMSIQQLSILNCFASTDSMSVGRIAEITGISGDLLVKTLRTIIDTGILSVSSKDDLQTETPVTLNQNMSNKRLKFKLPAPQMQKQVEKESEQVNNTVQQDRKYYMECTIVRIMKTRKVLKHTQLVNEVIEQTKARFTPDVNFIKKNIEALIEKMYIQRTDQNDEYQYLA</sequence>
<dbReference type="GO" id="GO:0031462">
    <property type="term" value="C:Cul2-RING ubiquitin ligase complex"/>
    <property type="evidence" value="ECO:0007669"/>
    <property type="project" value="UniProtKB-ARBA"/>
</dbReference>
<keyword evidence="11" id="KW-0472">Membrane</keyword>
<dbReference type="GO" id="GO:0005737">
    <property type="term" value="C:cytoplasm"/>
    <property type="evidence" value="ECO:0007669"/>
    <property type="project" value="TreeGrafter"/>
</dbReference>
<dbReference type="Gene3D" id="1.25.40.420">
    <property type="match status" value="1"/>
</dbReference>
<evidence type="ECO:0000256" key="3">
    <source>
        <dbReference type="ARBA" id="ARBA00006019"/>
    </source>
</evidence>
<dbReference type="InterPro" id="IPR016159">
    <property type="entry name" value="Cullin_repeat-like_dom_sf"/>
</dbReference>
<dbReference type="Pfam" id="PF00651">
    <property type="entry name" value="BTB"/>
    <property type="match status" value="1"/>
</dbReference>
<keyword evidence="15" id="KW-1185">Reference proteome</keyword>
<dbReference type="InterPro" id="IPR008979">
    <property type="entry name" value="Galactose-bd-like_sf"/>
</dbReference>
<evidence type="ECO:0000256" key="1">
    <source>
        <dbReference type="ARBA" id="ARBA00004123"/>
    </source>
</evidence>
<comment type="pathway">
    <text evidence="2">Protein modification; protein ubiquitination.</text>
</comment>
<dbReference type="SUPFAM" id="SSF46785">
    <property type="entry name" value="Winged helix' DNA-binding domain"/>
    <property type="match status" value="1"/>
</dbReference>
<dbReference type="InterPro" id="IPR036390">
    <property type="entry name" value="WH_DNA-bd_sf"/>
</dbReference>
<dbReference type="PROSITE" id="PS01256">
    <property type="entry name" value="CULLIN_1"/>
    <property type="match status" value="1"/>
</dbReference>
<evidence type="ECO:0000256" key="11">
    <source>
        <dbReference type="SAM" id="Phobius"/>
    </source>
</evidence>
<dbReference type="PROSITE" id="PS50069">
    <property type="entry name" value="CULLIN_2"/>
    <property type="match status" value="1"/>
</dbReference>
<dbReference type="FunFam" id="1.20.1310.10:FF:000022">
    <property type="entry name" value="Cullin-2 isoform 2"/>
    <property type="match status" value="1"/>
</dbReference>
<dbReference type="Gene3D" id="3.30.230.130">
    <property type="entry name" value="Cullin, Chain C, Domain 2"/>
    <property type="match status" value="1"/>
</dbReference>
<dbReference type="Gene3D" id="1.10.10.10">
    <property type="entry name" value="Winged helix-like DNA-binding domain superfamily/Winged helix DNA-binding domain"/>
    <property type="match status" value="1"/>
</dbReference>
<dbReference type="PROSITE" id="PS50097">
    <property type="entry name" value="BTB"/>
    <property type="match status" value="1"/>
</dbReference>
<dbReference type="GO" id="GO:0005634">
    <property type="term" value="C:nucleus"/>
    <property type="evidence" value="ECO:0007669"/>
    <property type="project" value="UniProtKB-SubCell"/>
</dbReference>
<dbReference type="Pfam" id="PF10557">
    <property type="entry name" value="Cullin_Nedd8"/>
    <property type="match status" value="1"/>
</dbReference>